<dbReference type="InterPro" id="IPR045060">
    <property type="entry name" value="Phe-tRNA-ligase_IIc_bsu"/>
</dbReference>
<dbReference type="InterPro" id="IPR020825">
    <property type="entry name" value="Phe-tRNA_synthase-like_B3/B4"/>
</dbReference>
<dbReference type="Gene3D" id="3.50.40.10">
    <property type="entry name" value="Phenylalanyl-trna Synthetase, Chain B, domain 3"/>
    <property type="match status" value="1"/>
</dbReference>
<dbReference type="Gene3D" id="3.80.10.10">
    <property type="entry name" value="Ribonuclease Inhibitor"/>
    <property type="match status" value="2"/>
</dbReference>
<dbReference type="InterPro" id="IPR003591">
    <property type="entry name" value="Leu-rich_rpt_typical-subtyp"/>
</dbReference>
<protein>
    <recommendedName>
        <fullName evidence="3">B3/B4 tRNA-binding domain-containing protein</fullName>
    </recommendedName>
</protein>
<evidence type="ECO:0000313" key="4">
    <source>
        <dbReference type="EMBL" id="CAI5439868.1"/>
    </source>
</evidence>
<keyword evidence="2" id="KW-0677">Repeat</keyword>
<organism evidence="4 5">
    <name type="scientific">Caenorhabditis angaria</name>
    <dbReference type="NCBI Taxonomy" id="860376"/>
    <lineage>
        <taxon>Eukaryota</taxon>
        <taxon>Metazoa</taxon>
        <taxon>Ecdysozoa</taxon>
        <taxon>Nematoda</taxon>
        <taxon>Chromadorea</taxon>
        <taxon>Rhabditida</taxon>
        <taxon>Rhabditina</taxon>
        <taxon>Rhabditomorpha</taxon>
        <taxon>Rhabditoidea</taxon>
        <taxon>Rhabditidae</taxon>
        <taxon>Peloderinae</taxon>
        <taxon>Caenorhabditis</taxon>
    </lineage>
</organism>
<dbReference type="PANTHER" id="PTHR10947:SF3">
    <property type="entry name" value="LEUCINE-RICH REPEAT-CONTAINING PROTEIN 47"/>
    <property type="match status" value="1"/>
</dbReference>
<evidence type="ECO:0000256" key="2">
    <source>
        <dbReference type="ARBA" id="ARBA00022737"/>
    </source>
</evidence>
<accession>A0A9P1MWY5</accession>
<feature type="domain" description="B3/B4 tRNA-binding" evidence="3">
    <location>
        <begin position="299"/>
        <end position="476"/>
    </location>
</feature>
<reference evidence="4" key="1">
    <citation type="submission" date="2022-11" db="EMBL/GenBank/DDBJ databases">
        <authorList>
            <person name="Kikuchi T."/>
        </authorList>
    </citation>
    <scope>NUCLEOTIDE SEQUENCE</scope>
    <source>
        <strain evidence="4">PS1010</strain>
    </source>
</reference>
<dbReference type="SMART" id="SM00873">
    <property type="entry name" value="B3_4"/>
    <property type="match status" value="1"/>
</dbReference>
<dbReference type="SUPFAM" id="SSF52058">
    <property type="entry name" value="L domain-like"/>
    <property type="match status" value="1"/>
</dbReference>
<keyword evidence="1" id="KW-0433">Leucine-rich repeat</keyword>
<dbReference type="PRINTS" id="PR00019">
    <property type="entry name" value="LEURICHRPT"/>
</dbReference>
<proteinExistence type="predicted"/>
<dbReference type="InterPro" id="IPR001611">
    <property type="entry name" value="Leu-rich_rpt"/>
</dbReference>
<evidence type="ECO:0000259" key="3">
    <source>
        <dbReference type="SMART" id="SM00873"/>
    </source>
</evidence>
<gene>
    <name evidence="4" type="ORF">CAMP_LOCUS2505</name>
</gene>
<evidence type="ECO:0000256" key="1">
    <source>
        <dbReference type="ARBA" id="ARBA00022614"/>
    </source>
</evidence>
<dbReference type="InterPro" id="IPR005146">
    <property type="entry name" value="B3/B4_tRNA-bd"/>
</dbReference>
<name>A0A9P1MWY5_9PELO</name>
<evidence type="ECO:0000313" key="5">
    <source>
        <dbReference type="Proteomes" id="UP001152747"/>
    </source>
</evidence>
<dbReference type="PANTHER" id="PTHR10947">
    <property type="entry name" value="PHENYLALANYL-TRNA SYNTHETASE BETA CHAIN AND LEUCINE-RICH REPEAT-CONTAINING PROTEIN 47"/>
    <property type="match status" value="1"/>
</dbReference>
<dbReference type="AlphaFoldDB" id="A0A9P1MWY5"/>
<dbReference type="SMART" id="SM00369">
    <property type="entry name" value="LRR_TYP"/>
    <property type="match status" value="5"/>
</dbReference>
<dbReference type="GO" id="GO:0003723">
    <property type="term" value="F:RNA binding"/>
    <property type="evidence" value="ECO:0007669"/>
    <property type="project" value="InterPro"/>
</dbReference>
<dbReference type="OrthoDB" id="67933at2759"/>
<dbReference type="PROSITE" id="PS51450">
    <property type="entry name" value="LRR"/>
    <property type="match status" value="2"/>
</dbReference>
<keyword evidence="5" id="KW-1185">Reference proteome</keyword>
<dbReference type="GO" id="GO:0004826">
    <property type="term" value="F:phenylalanine-tRNA ligase activity"/>
    <property type="evidence" value="ECO:0007669"/>
    <property type="project" value="InterPro"/>
</dbReference>
<dbReference type="Pfam" id="PF13855">
    <property type="entry name" value="LRR_8"/>
    <property type="match status" value="2"/>
</dbReference>
<sequence length="511" mass="57450">MFNELPEVLEAIKSTRFEIVIKNENLEKSTESDQNPAFEQLEHLNLLSITSSKLCEISQKLSICSNLLSLVLPRNDLKELPDIFGAFLKLKFIDLSHNQLEKLPESISKLEKLESLIVANNKLGQDGFPDLSELENLHVFDGSFNLFDRVVITLTSENLGAKLHTIDLSNNRIQEIPEDLTNLRQIKELRLNSNKLGPIPTAIAHLPKLKTLDLSENPFKDTRLKKLANDKRAKVSAVIAYIAKNGPALGTRKTSENLAENQEILDENDRVSESAENRLIVRVGIDELTVKRHPSVSGIRPYLVATVFNNIDLDGEGFRKFISLQTKLHASPFCENRALTAIGTHKLDAFQLPITYMALPKDDLHIRALNKKSSVSAAELLDNLLRDAELARKRSKRNTIDPLHRYLHIVRDEPILACHVDAQGLVISLPPITNSDSTKLTTDTTRVWVEVTSKISLEACKKTMDELVLQSRLIFPELSLDQIRVQESDTLVSIYPDKHDLAGVELQRVTV</sequence>
<comment type="caution">
    <text evidence="4">The sequence shown here is derived from an EMBL/GenBank/DDBJ whole genome shotgun (WGS) entry which is preliminary data.</text>
</comment>
<dbReference type="Proteomes" id="UP001152747">
    <property type="component" value="Unassembled WGS sequence"/>
</dbReference>
<dbReference type="InterPro" id="IPR032675">
    <property type="entry name" value="LRR_dom_sf"/>
</dbReference>
<dbReference type="EMBL" id="CANHGI010000001">
    <property type="protein sequence ID" value="CAI5439868.1"/>
    <property type="molecule type" value="Genomic_DNA"/>
</dbReference>
<dbReference type="GO" id="GO:0006432">
    <property type="term" value="P:phenylalanyl-tRNA aminoacylation"/>
    <property type="evidence" value="ECO:0007669"/>
    <property type="project" value="InterPro"/>
</dbReference>